<evidence type="ECO:0000313" key="2">
    <source>
        <dbReference type="EMBL" id="GGM04493.1"/>
    </source>
</evidence>
<dbReference type="InterPro" id="IPR036249">
    <property type="entry name" value="Thioredoxin-like_sf"/>
</dbReference>
<sequence length="324" mass="35918">MTDLILHHYWTSPFAEKVHLLMGFKQLSWRSVIIPRIMPKPDLTALTGGYRKTPVLQIGADIYCDTALIAQRLEHAKAAPTLFPEGQEFACRAFSAWADSVVFQHAVALIFQPEVMVERMANVPPEQAQAFMTDRKALFEKGNAPRVTAQQAAQHWPTLMRRLEEQLARSSGEYLFNAPSIADFSLAHCLWFLKSASQTAPLVDAYPEVSAWLGRVLGFGHGTHSDLSAEEAIRIAHESAPAPVPEGEMLLPAGLVQGTRVGISAQEYGVETVEGELVYAGVEELILRREDERAGTVHVHFPRIGFNIEYRTGRQSNQGWSSAS</sequence>
<dbReference type="CDD" id="cd00299">
    <property type="entry name" value="GST_C_family"/>
    <property type="match status" value="1"/>
</dbReference>
<accession>A0ABQ2GMY6</accession>
<organism evidence="2 3">
    <name type="scientific">Pseudomonas asuensis</name>
    <dbReference type="NCBI Taxonomy" id="1825787"/>
    <lineage>
        <taxon>Bacteria</taxon>
        <taxon>Pseudomonadati</taxon>
        <taxon>Pseudomonadota</taxon>
        <taxon>Gammaproteobacteria</taxon>
        <taxon>Pseudomonadales</taxon>
        <taxon>Pseudomonadaceae</taxon>
        <taxon>Pseudomonas</taxon>
    </lineage>
</organism>
<comment type="caution">
    <text evidence="2">The sequence shown here is derived from an EMBL/GenBank/DDBJ whole genome shotgun (WGS) entry which is preliminary data.</text>
</comment>
<dbReference type="RefSeq" id="WP_188865473.1">
    <property type="nucleotide sequence ID" value="NZ_BMNW01000003.1"/>
</dbReference>
<evidence type="ECO:0000259" key="1">
    <source>
        <dbReference type="PROSITE" id="PS50404"/>
    </source>
</evidence>
<proteinExistence type="predicted"/>
<evidence type="ECO:0000313" key="3">
    <source>
        <dbReference type="Proteomes" id="UP000616499"/>
    </source>
</evidence>
<gene>
    <name evidence="2" type="ORF">GCM10009425_14690</name>
</gene>
<dbReference type="InterPro" id="IPR036282">
    <property type="entry name" value="Glutathione-S-Trfase_C_sf"/>
</dbReference>
<dbReference type="PROSITE" id="PS50404">
    <property type="entry name" value="GST_NTER"/>
    <property type="match status" value="1"/>
</dbReference>
<dbReference type="CDD" id="cd00570">
    <property type="entry name" value="GST_N_family"/>
    <property type="match status" value="1"/>
</dbReference>
<dbReference type="SUPFAM" id="SSF47616">
    <property type="entry name" value="GST C-terminal domain-like"/>
    <property type="match status" value="1"/>
</dbReference>
<reference evidence="3" key="1">
    <citation type="journal article" date="2019" name="Int. J. Syst. Evol. Microbiol.">
        <title>The Global Catalogue of Microorganisms (GCM) 10K type strain sequencing project: providing services to taxonomists for standard genome sequencing and annotation.</title>
        <authorList>
            <consortium name="The Broad Institute Genomics Platform"/>
            <consortium name="The Broad Institute Genome Sequencing Center for Infectious Disease"/>
            <person name="Wu L."/>
            <person name="Ma J."/>
        </authorList>
    </citation>
    <scope>NUCLEOTIDE SEQUENCE [LARGE SCALE GENOMIC DNA]</scope>
    <source>
        <strain evidence="3">JCM 13501</strain>
    </source>
</reference>
<dbReference type="Gene3D" id="3.40.30.110">
    <property type="match status" value="2"/>
</dbReference>
<dbReference type="SUPFAM" id="SSF52833">
    <property type="entry name" value="Thioredoxin-like"/>
    <property type="match status" value="1"/>
</dbReference>
<dbReference type="Pfam" id="PF13410">
    <property type="entry name" value="GST_C_2"/>
    <property type="match status" value="1"/>
</dbReference>
<dbReference type="Pfam" id="PF13417">
    <property type="entry name" value="GST_N_3"/>
    <property type="match status" value="1"/>
</dbReference>
<keyword evidence="3" id="KW-1185">Reference proteome</keyword>
<protein>
    <submittedName>
        <fullName evidence="2">Glutathione S-transferase</fullName>
    </submittedName>
</protein>
<dbReference type="EMBL" id="BMNW01000003">
    <property type="protein sequence ID" value="GGM04493.1"/>
    <property type="molecule type" value="Genomic_DNA"/>
</dbReference>
<feature type="domain" description="GST N-terminal" evidence="1">
    <location>
        <begin position="2"/>
        <end position="81"/>
    </location>
</feature>
<dbReference type="InterPro" id="IPR004045">
    <property type="entry name" value="Glutathione_S-Trfase_N"/>
</dbReference>
<dbReference type="Proteomes" id="UP000616499">
    <property type="component" value="Unassembled WGS sequence"/>
</dbReference>
<name>A0ABQ2GMY6_9PSED</name>